<comment type="function">
    <text evidence="9">Involved in the biosynthesis of ADP-glucose, a building block required for the elongation reactions to produce glycogen. Catalyzes the reaction between ATP and alpha-D-glucose 1-phosphate (G1P) to produce pyrophosphate and ADP-Glc.</text>
</comment>
<keyword evidence="5 9" id="KW-0547">Nucleotide-binding</keyword>
<feature type="binding site" evidence="9">
    <location>
        <position position="191"/>
    </location>
    <ligand>
        <name>alpha-D-glucose 1-phosphate</name>
        <dbReference type="ChEBI" id="CHEBI:58601"/>
    </ligand>
</feature>
<comment type="caution">
    <text evidence="12">The sequence shown here is derived from an EMBL/GenBank/DDBJ whole genome shotgun (WGS) entry which is preliminary data.</text>
</comment>
<dbReference type="RefSeq" id="WP_177670319.1">
    <property type="nucleotide sequence ID" value="NZ_JACRSY010000004.1"/>
</dbReference>
<dbReference type="Gene3D" id="3.90.550.10">
    <property type="entry name" value="Spore Coat Polysaccharide Biosynthesis Protein SpsA, Chain A"/>
    <property type="match status" value="1"/>
</dbReference>
<dbReference type="InterPro" id="IPR005835">
    <property type="entry name" value="NTP_transferase_dom"/>
</dbReference>
<protein>
    <recommendedName>
        <fullName evidence="9">Glucose-1-phosphate adenylyltransferase</fullName>
        <ecNumber evidence="9">2.7.7.27</ecNumber>
    </recommendedName>
    <alternativeName>
        <fullName evidence="9">ADP-glucose pyrophosphorylase</fullName>
        <shortName evidence="9">ADPGlc PPase</shortName>
    </alternativeName>
    <alternativeName>
        <fullName evidence="9">ADP-glucose synthase</fullName>
    </alternativeName>
</protein>
<keyword evidence="4 9" id="KW-0548">Nucleotidyltransferase</keyword>
<dbReference type="Proteomes" id="UP000655830">
    <property type="component" value="Unassembled WGS sequence"/>
</dbReference>
<comment type="pathway">
    <text evidence="9">Glycan biosynthesis; glycogen biosynthesis.</text>
</comment>
<evidence type="ECO:0000259" key="10">
    <source>
        <dbReference type="Pfam" id="PF00483"/>
    </source>
</evidence>
<dbReference type="NCBIfam" id="TIGR02091">
    <property type="entry name" value="glgC"/>
    <property type="match status" value="1"/>
</dbReference>
<dbReference type="HAMAP" id="MF_00624">
    <property type="entry name" value="GlgC"/>
    <property type="match status" value="1"/>
</dbReference>
<keyword evidence="3 9" id="KW-0808">Transferase</keyword>
<dbReference type="Pfam" id="PF24894">
    <property type="entry name" value="Hexapep_GlmU"/>
    <property type="match status" value="1"/>
</dbReference>
<feature type="binding site" evidence="9">
    <location>
        <position position="100"/>
    </location>
    <ligand>
        <name>alpha-D-glucose 1-phosphate</name>
        <dbReference type="ChEBI" id="CHEBI:58601"/>
    </ligand>
</feature>
<gene>
    <name evidence="9" type="primary">glgC</name>
    <name evidence="12" type="ORF">H8718_03265</name>
</gene>
<feature type="binding site" evidence="9">
    <location>
        <begin position="180"/>
        <end position="181"/>
    </location>
    <ligand>
        <name>alpha-D-glucose 1-phosphate</name>
        <dbReference type="ChEBI" id="CHEBI:58601"/>
    </ligand>
</feature>
<evidence type="ECO:0000256" key="6">
    <source>
        <dbReference type="ARBA" id="ARBA00022840"/>
    </source>
</evidence>
<dbReference type="CDD" id="cd02508">
    <property type="entry name" value="ADP_Glucose_PP"/>
    <property type="match status" value="1"/>
</dbReference>
<feature type="site" description="Could play a key role in the communication between the regulatory and the substrate sites" evidence="9">
    <location>
        <position position="60"/>
    </location>
</feature>
<accession>A0A926EHA3</accession>
<comment type="subunit">
    <text evidence="9">Homotetramer.</text>
</comment>
<dbReference type="PANTHER" id="PTHR43523:SF2">
    <property type="entry name" value="GLUCOSE-1-PHOSPHATE ADENYLYLTRANSFERASE"/>
    <property type="match status" value="1"/>
</dbReference>
<dbReference type="InterPro" id="IPR005836">
    <property type="entry name" value="ADP_Glu_pyroP_CS"/>
</dbReference>
<sequence length="420" mass="47399">MGKTEMMAMLLAGGQGSRLGILTKEIAKPAVMFGGKYRIIDFPLSNCINSGVYTVGVLTQYEPLILTKHIGIGTPWDLDRSNEGVTMLSPFVKGNQGEWYSGTANAIYQNIRFIDSYDPEYVLILSGDHVYKMDYSKMLDFHKEHNADATIAVMEVSYEDAKQFGIMNTDETDKIIEFEEKPLVPKSNLASMGIYIFSWAALRQALIVDHEKHEDSDFGKHIIPMFIEEEKEVFAYRFNDYWKDIGTIDAYWEANIELTHTLPEFNLYDEFWKIYTNIDHQPPQFINDTAIVEKALLSEGCEISGKVYNSVIGPRVIIEEDAMIINSIIMQDTIVKRGTVIERGIVSEKCIIGENTYIGQGENTPHETKSHIYHNGITAIGAYTNIPENVVIGKNCEVSGNTTKEHYQNGKLESGRSLIV</sequence>
<dbReference type="AlphaFoldDB" id="A0A926EHA3"/>
<feature type="site" description="Could play a key role in the communication between the regulatory and the substrate sites" evidence="9">
    <location>
        <position position="99"/>
    </location>
</feature>
<organism evidence="12 13">
    <name type="scientific">Zhenhengia yiwuensis</name>
    <dbReference type="NCBI Taxonomy" id="2763666"/>
    <lineage>
        <taxon>Bacteria</taxon>
        <taxon>Bacillati</taxon>
        <taxon>Bacillota</taxon>
        <taxon>Clostridia</taxon>
        <taxon>Lachnospirales</taxon>
        <taxon>Lachnospiraceae</taxon>
        <taxon>Zhenhengia</taxon>
    </lineage>
</organism>
<reference evidence="12" key="1">
    <citation type="submission" date="2020-08" db="EMBL/GenBank/DDBJ databases">
        <title>Genome public.</title>
        <authorList>
            <person name="Liu C."/>
            <person name="Sun Q."/>
        </authorList>
    </citation>
    <scope>NUCLEOTIDE SEQUENCE</scope>
    <source>
        <strain evidence="12">NSJ-12</strain>
    </source>
</reference>
<dbReference type="GO" id="GO:0005524">
    <property type="term" value="F:ATP binding"/>
    <property type="evidence" value="ECO:0007669"/>
    <property type="project" value="UniProtKB-KW"/>
</dbReference>
<keyword evidence="8 9" id="KW-0119">Carbohydrate metabolism</keyword>
<proteinExistence type="inferred from homology"/>
<dbReference type="CDD" id="cd04651">
    <property type="entry name" value="LbH_G1P_AT_C"/>
    <property type="match status" value="1"/>
</dbReference>
<comment type="similarity">
    <text evidence="1 9">Belongs to the bacterial/plant glucose-1-phosphate adenylyltransferase family.</text>
</comment>
<evidence type="ECO:0000313" key="12">
    <source>
        <dbReference type="EMBL" id="MBC8578550.1"/>
    </source>
</evidence>
<keyword evidence="2 9" id="KW-0321">Glycogen metabolism</keyword>
<dbReference type="PROSITE" id="PS00809">
    <property type="entry name" value="ADP_GLC_PYROPHOSPH_2"/>
    <property type="match status" value="1"/>
</dbReference>
<evidence type="ECO:0000256" key="1">
    <source>
        <dbReference type="ARBA" id="ARBA00010443"/>
    </source>
</evidence>
<evidence type="ECO:0000256" key="4">
    <source>
        <dbReference type="ARBA" id="ARBA00022695"/>
    </source>
</evidence>
<evidence type="ECO:0000256" key="7">
    <source>
        <dbReference type="ARBA" id="ARBA00023056"/>
    </source>
</evidence>
<dbReference type="InterPro" id="IPR011004">
    <property type="entry name" value="Trimer_LpxA-like_sf"/>
</dbReference>
<dbReference type="NCBIfam" id="NF003670">
    <property type="entry name" value="PRK05293.1"/>
    <property type="match status" value="1"/>
</dbReference>
<dbReference type="EMBL" id="JACRSY010000004">
    <property type="protein sequence ID" value="MBC8578550.1"/>
    <property type="molecule type" value="Genomic_DNA"/>
</dbReference>
<keyword evidence="13" id="KW-1185">Reference proteome</keyword>
<dbReference type="InterPro" id="IPR056818">
    <property type="entry name" value="GlmU/GlgC-like_hexapep"/>
</dbReference>
<dbReference type="InterPro" id="IPR029044">
    <property type="entry name" value="Nucleotide-diphossugar_trans"/>
</dbReference>
<keyword evidence="6 9" id="KW-0067">ATP-binding</keyword>
<feature type="domain" description="Nucleotidyl transferase" evidence="10">
    <location>
        <begin position="8"/>
        <end position="259"/>
    </location>
</feature>
<keyword evidence="7 9" id="KW-0320">Glycogen biosynthesis</keyword>
<comment type="catalytic activity">
    <reaction evidence="9">
        <text>alpha-D-glucose 1-phosphate + ATP + H(+) = ADP-alpha-D-glucose + diphosphate</text>
        <dbReference type="Rhea" id="RHEA:12120"/>
        <dbReference type="ChEBI" id="CHEBI:15378"/>
        <dbReference type="ChEBI" id="CHEBI:30616"/>
        <dbReference type="ChEBI" id="CHEBI:33019"/>
        <dbReference type="ChEBI" id="CHEBI:57498"/>
        <dbReference type="ChEBI" id="CHEBI:58601"/>
        <dbReference type="EC" id="2.7.7.27"/>
    </reaction>
</comment>
<dbReference type="GO" id="GO:0005978">
    <property type="term" value="P:glycogen biosynthetic process"/>
    <property type="evidence" value="ECO:0007669"/>
    <property type="project" value="UniProtKB-UniRule"/>
</dbReference>
<name>A0A926EHA3_9FIRM</name>
<evidence type="ECO:0000256" key="9">
    <source>
        <dbReference type="HAMAP-Rule" id="MF_00624"/>
    </source>
</evidence>
<evidence type="ECO:0000256" key="8">
    <source>
        <dbReference type="ARBA" id="ARBA00023277"/>
    </source>
</evidence>
<dbReference type="PROSITE" id="PS00808">
    <property type="entry name" value="ADP_GLC_PYROPHOSPH_1"/>
    <property type="match status" value="1"/>
</dbReference>
<dbReference type="Gene3D" id="2.160.10.10">
    <property type="entry name" value="Hexapeptide repeat proteins"/>
    <property type="match status" value="1"/>
</dbReference>
<dbReference type="InterPro" id="IPR011831">
    <property type="entry name" value="ADP-Glc_PPase"/>
</dbReference>
<dbReference type="InterPro" id="IPR023049">
    <property type="entry name" value="GlgC_bac"/>
</dbReference>
<dbReference type="SUPFAM" id="SSF53448">
    <property type="entry name" value="Nucleotide-diphospho-sugar transferases"/>
    <property type="match status" value="1"/>
</dbReference>
<dbReference type="SUPFAM" id="SSF51161">
    <property type="entry name" value="Trimeric LpxA-like enzymes"/>
    <property type="match status" value="1"/>
</dbReference>
<dbReference type="Pfam" id="PF00483">
    <property type="entry name" value="NTP_transferase"/>
    <property type="match status" value="1"/>
</dbReference>
<evidence type="ECO:0000259" key="11">
    <source>
        <dbReference type="Pfam" id="PF24894"/>
    </source>
</evidence>
<feature type="binding site" evidence="9">
    <location>
        <position position="165"/>
    </location>
    <ligand>
        <name>alpha-D-glucose 1-phosphate</name>
        <dbReference type="ChEBI" id="CHEBI:58601"/>
    </ligand>
</feature>
<evidence type="ECO:0000256" key="2">
    <source>
        <dbReference type="ARBA" id="ARBA00022600"/>
    </source>
</evidence>
<evidence type="ECO:0000256" key="3">
    <source>
        <dbReference type="ARBA" id="ARBA00022679"/>
    </source>
</evidence>
<dbReference type="GO" id="GO:0008878">
    <property type="term" value="F:glucose-1-phosphate adenylyltransferase activity"/>
    <property type="evidence" value="ECO:0007669"/>
    <property type="project" value="UniProtKB-UniRule"/>
</dbReference>
<evidence type="ECO:0000256" key="5">
    <source>
        <dbReference type="ARBA" id="ARBA00022741"/>
    </source>
</evidence>
<dbReference type="PANTHER" id="PTHR43523">
    <property type="entry name" value="GLUCOSE-1-PHOSPHATE ADENYLYLTRANSFERASE-RELATED"/>
    <property type="match status" value="1"/>
</dbReference>
<dbReference type="EC" id="2.7.7.27" evidence="9"/>
<evidence type="ECO:0000313" key="13">
    <source>
        <dbReference type="Proteomes" id="UP000655830"/>
    </source>
</evidence>
<feature type="domain" description="Glucose-1-phosphate adenylyltransferase/Bifunctional protein GlmU-like C-terminal hexapeptide" evidence="11">
    <location>
        <begin position="289"/>
        <end position="379"/>
    </location>
</feature>